<accession>A0A8E2AZM8</accession>
<reference evidence="2 3" key="1">
    <citation type="submission" date="2016-07" db="EMBL/GenBank/DDBJ databases">
        <title>Draft genome of the white-rot fungus Obba rivulosa 3A-2.</title>
        <authorList>
            <consortium name="DOE Joint Genome Institute"/>
            <person name="Miettinen O."/>
            <person name="Riley R."/>
            <person name="Acob R."/>
            <person name="Barry K."/>
            <person name="Cullen D."/>
            <person name="De Vries R."/>
            <person name="Hainaut M."/>
            <person name="Hatakka A."/>
            <person name="Henrissat B."/>
            <person name="Hilden K."/>
            <person name="Kuo R."/>
            <person name="Labutti K."/>
            <person name="Lipzen A."/>
            <person name="Makela M.R."/>
            <person name="Sandor L."/>
            <person name="Spatafora J.W."/>
            <person name="Grigoriev I.V."/>
            <person name="Hibbett D.S."/>
        </authorList>
    </citation>
    <scope>NUCLEOTIDE SEQUENCE [LARGE SCALE GENOMIC DNA]</scope>
    <source>
        <strain evidence="2 3">3A-2</strain>
    </source>
</reference>
<feature type="region of interest" description="Disordered" evidence="1">
    <location>
        <begin position="23"/>
        <end position="50"/>
    </location>
</feature>
<keyword evidence="3" id="KW-1185">Reference proteome</keyword>
<proteinExistence type="predicted"/>
<sequence length="75" mass="8056">MYCWRVPGWLGVAWTARRAAEVRRGSSGKASAISPRTRSQHLDTHDGSDMGVEKCDGARARLVAAGRCDGRGRGA</sequence>
<organism evidence="2 3">
    <name type="scientific">Obba rivulosa</name>
    <dbReference type="NCBI Taxonomy" id="1052685"/>
    <lineage>
        <taxon>Eukaryota</taxon>
        <taxon>Fungi</taxon>
        <taxon>Dikarya</taxon>
        <taxon>Basidiomycota</taxon>
        <taxon>Agaricomycotina</taxon>
        <taxon>Agaricomycetes</taxon>
        <taxon>Polyporales</taxon>
        <taxon>Gelatoporiaceae</taxon>
        <taxon>Obba</taxon>
    </lineage>
</organism>
<evidence type="ECO:0000313" key="3">
    <source>
        <dbReference type="Proteomes" id="UP000250043"/>
    </source>
</evidence>
<protein>
    <submittedName>
        <fullName evidence="2">Uncharacterized protein</fullName>
    </submittedName>
</protein>
<dbReference type="EMBL" id="KV722393">
    <property type="protein sequence ID" value="OCH91022.1"/>
    <property type="molecule type" value="Genomic_DNA"/>
</dbReference>
<evidence type="ECO:0000256" key="1">
    <source>
        <dbReference type="SAM" id="MobiDB-lite"/>
    </source>
</evidence>
<dbReference type="Proteomes" id="UP000250043">
    <property type="component" value="Unassembled WGS sequence"/>
</dbReference>
<name>A0A8E2AZM8_9APHY</name>
<evidence type="ECO:0000313" key="2">
    <source>
        <dbReference type="EMBL" id="OCH91022.1"/>
    </source>
</evidence>
<feature type="compositionally biased region" description="Basic and acidic residues" evidence="1">
    <location>
        <begin position="40"/>
        <end position="50"/>
    </location>
</feature>
<dbReference type="AlphaFoldDB" id="A0A8E2AZM8"/>
<gene>
    <name evidence="2" type="ORF">OBBRIDRAFT_792729</name>
</gene>